<sequence>PLQRVALWINGVINLYGTNLGTERVVKFA</sequence>
<protein>
    <submittedName>
        <fullName evidence="2">Uncharacterized protein</fullName>
    </submittedName>
</protein>
<dbReference type="Proteomes" id="UP000324800">
    <property type="component" value="Unassembled WGS sequence"/>
</dbReference>
<feature type="non-terminal residue" evidence="2">
    <location>
        <position position="1"/>
    </location>
</feature>
<comment type="caution">
    <text evidence="2">The sequence shown here is derived from an EMBL/GenBank/DDBJ whole genome shotgun (WGS) entry which is preliminary data.</text>
</comment>
<dbReference type="EMBL" id="SNRW01003156">
    <property type="protein sequence ID" value="KAA6390636.1"/>
    <property type="molecule type" value="Genomic_DNA"/>
</dbReference>
<dbReference type="EMBL" id="SNRW01046328">
    <property type="protein sequence ID" value="KAA6318211.1"/>
    <property type="molecule type" value="Genomic_DNA"/>
</dbReference>
<evidence type="ECO:0000313" key="3">
    <source>
        <dbReference type="Proteomes" id="UP000324800"/>
    </source>
</evidence>
<accession>A0A5J4W7J7</accession>
<organism evidence="2 3">
    <name type="scientific">Streblomastix strix</name>
    <dbReference type="NCBI Taxonomy" id="222440"/>
    <lineage>
        <taxon>Eukaryota</taxon>
        <taxon>Metamonada</taxon>
        <taxon>Preaxostyla</taxon>
        <taxon>Oxymonadida</taxon>
        <taxon>Streblomastigidae</taxon>
        <taxon>Streblomastix</taxon>
    </lineage>
</organism>
<evidence type="ECO:0000313" key="1">
    <source>
        <dbReference type="EMBL" id="KAA6318211.1"/>
    </source>
</evidence>
<dbReference type="AlphaFoldDB" id="A0A5J4W7J7"/>
<proteinExistence type="predicted"/>
<gene>
    <name evidence="2" type="ORF">EZS28_013836</name>
    <name evidence="1" type="ORF">EZS28_054976</name>
</gene>
<evidence type="ECO:0000313" key="2">
    <source>
        <dbReference type="EMBL" id="KAA6390636.1"/>
    </source>
</evidence>
<name>A0A5J4W7J7_9EUKA</name>
<reference evidence="2 3" key="1">
    <citation type="submission" date="2019-03" db="EMBL/GenBank/DDBJ databases">
        <title>Single cell metagenomics reveals metabolic interactions within the superorganism composed of flagellate Streblomastix strix and complex community of Bacteroidetes bacteria on its surface.</title>
        <authorList>
            <person name="Treitli S.C."/>
            <person name="Kolisko M."/>
            <person name="Husnik F."/>
            <person name="Keeling P."/>
            <person name="Hampl V."/>
        </authorList>
    </citation>
    <scope>NUCLEOTIDE SEQUENCE [LARGE SCALE GENOMIC DNA]</scope>
    <source>
        <strain evidence="2">ST1C</strain>
    </source>
</reference>